<dbReference type="GO" id="GO:0005737">
    <property type="term" value="C:cytoplasm"/>
    <property type="evidence" value="ECO:0007669"/>
    <property type="project" value="TreeGrafter"/>
</dbReference>
<dbReference type="AlphaFoldDB" id="A0A226E2Y2"/>
<evidence type="ECO:0000313" key="4">
    <source>
        <dbReference type="Proteomes" id="UP000198287"/>
    </source>
</evidence>
<evidence type="ECO:0000313" key="3">
    <source>
        <dbReference type="EMBL" id="OXA51620.1"/>
    </source>
</evidence>
<proteinExistence type="predicted"/>
<feature type="chain" id="PRO_5012646548" description="CRAL-TRIO domain-containing protein" evidence="1">
    <location>
        <begin position="27"/>
        <end position="274"/>
    </location>
</feature>
<sequence length="274" mass="31155">MSSMSLLNLTLLVVLIVGVTVVPSLSVSVEQDLALTLEEKTALDEFKKLINGSLPLDYMNQDIYLIRWLRAKSLDIPGANSLLRGHLKWRADNHMDTILLEDFAAFNESYPIYEGEDYEGRPVLAGDAGEWDVRRGIVTGQQGKGERFVYREIERACQKVREKQGRGENVTRFQAIFDLKGFNLAQHGCIQCVSMYVNILLSFQDHYPFMADNVIIVNAPPFFRVVLDILRPFAQPPLRGLVKRFGTNKEEWRKYLLNIIPPNQLPVSLGGTRE</sequence>
<feature type="signal peptide" evidence="1">
    <location>
        <begin position="1"/>
        <end position="26"/>
    </location>
</feature>
<dbReference type="Gene3D" id="3.40.525.10">
    <property type="entry name" value="CRAL-TRIO lipid binding domain"/>
    <property type="match status" value="1"/>
</dbReference>
<dbReference type="InterPro" id="IPR051064">
    <property type="entry name" value="SEC14/CRAL-TRIO_domain"/>
</dbReference>
<dbReference type="InterPro" id="IPR001251">
    <property type="entry name" value="CRAL-TRIO_dom"/>
</dbReference>
<gene>
    <name evidence="3" type="ORF">Fcan01_13529</name>
</gene>
<evidence type="ECO:0000256" key="1">
    <source>
        <dbReference type="SAM" id="SignalP"/>
    </source>
</evidence>
<keyword evidence="1" id="KW-0732">Signal</keyword>
<organism evidence="3 4">
    <name type="scientific">Folsomia candida</name>
    <name type="common">Springtail</name>
    <dbReference type="NCBI Taxonomy" id="158441"/>
    <lineage>
        <taxon>Eukaryota</taxon>
        <taxon>Metazoa</taxon>
        <taxon>Ecdysozoa</taxon>
        <taxon>Arthropoda</taxon>
        <taxon>Hexapoda</taxon>
        <taxon>Collembola</taxon>
        <taxon>Entomobryomorpha</taxon>
        <taxon>Isotomoidea</taxon>
        <taxon>Isotomidae</taxon>
        <taxon>Proisotominae</taxon>
        <taxon>Folsomia</taxon>
    </lineage>
</organism>
<dbReference type="SMART" id="SM00516">
    <property type="entry name" value="SEC14"/>
    <property type="match status" value="1"/>
</dbReference>
<protein>
    <recommendedName>
        <fullName evidence="2">CRAL-TRIO domain-containing protein</fullName>
    </recommendedName>
</protein>
<dbReference type="EMBL" id="LNIX01000007">
    <property type="protein sequence ID" value="OXA51620.1"/>
    <property type="molecule type" value="Genomic_DNA"/>
</dbReference>
<dbReference type="SUPFAM" id="SSF46938">
    <property type="entry name" value="CRAL/TRIO N-terminal domain"/>
    <property type="match status" value="1"/>
</dbReference>
<evidence type="ECO:0000259" key="2">
    <source>
        <dbReference type="PROSITE" id="PS50191"/>
    </source>
</evidence>
<dbReference type="OrthoDB" id="1434354at2759"/>
<feature type="domain" description="CRAL-TRIO" evidence="2">
    <location>
        <begin position="102"/>
        <end position="274"/>
    </location>
</feature>
<reference evidence="3 4" key="1">
    <citation type="submission" date="2015-12" db="EMBL/GenBank/DDBJ databases">
        <title>The genome of Folsomia candida.</title>
        <authorList>
            <person name="Faddeeva A."/>
            <person name="Derks M.F."/>
            <person name="Anvar Y."/>
            <person name="Smit S."/>
            <person name="Van Straalen N."/>
            <person name="Roelofs D."/>
        </authorList>
    </citation>
    <scope>NUCLEOTIDE SEQUENCE [LARGE SCALE GENOMIC DNA]</scope>
    <source>
        <strain evidence="3 4">VU population</strain>
        <tissue evidence="3">Whole body</tissue>
    </source>
</reference>
<keyword evidence="4" id="KW-1185">Reference proteome</keyword>
<accession>A0A226E2Y2</accession>
<dbReference type="PANTHER" id="PTHR23324:SF83">
    <property type="entry name" value="SEC14-LIKE PROTEIN 2"/>
    <property type="match status" value="1"/>
</dbReference>
<dbReference type="PANTHER" id="PTHR23324">
    <property type="entry name" value="SEC14 RELATED PROTEIN"/>
    <property type="match status" value="1"/>
</dbReference>
<name>A0A226E2Y2_FOLCA</name>
<dbReference type="InterPro" id="IPR036865">
    <property type="entry name" value="CRAL-TRIO_dom_sf"/>
</dbReference>
<dbReference type="CDD" id="cd00170">
    <property type="entry name" value="SEC14"/>
    <property type="match status" value="1"/>
</dbReference>
<dbReference type="PROSITE" id="PS50191">
    <property type="entry name" value="CRAL_TRIO"/>
    <property type="match status" value="1"/>
</dbReference>
<comment type="caution">
    <text evidence="3">The sequence shown here is derived from an EMBL/GenBank/DDBJ whole genome shotgun (WGS) entry which is preliminary data.</text>
</comment>
<dbReference type="Proteomes" id="UP000198287">
    <property type="component" value="Unassembled WGS sequence"/>
</dbReference>
<dbReference type="SUPFAM" id="SSF52087">
    <property type="entry name" value="CRAL/TRIO domain"/>
    <property type="match status" value="1"/>
</dbReference>
<dbReference type="InterPro" id="IPR036273">
    <property type="entry name" value="CRAL/TRIO_N_dom_sf"/>
</dbReference>
<dbReference type="Pfam" id="PF00650">
    <property type="entry name" value="CRAL_TRIO"/>
    <property type="match status" value="1"/>
</dbReference>